<sequence length="146" mass="15819">MPGPEGTIMTAVREAAPEGRYGRTEDQRADRKLKIVGSVLGVALLGVIGWIGFDYVGGQGISAEMIKFKIVSDTRADVHLEVRKDREGHGYCLVRALSEDGSEVGRKEVRFDRAEDRIDEVVNVVTRSRATAVEPMGCTADDGPTG</sequence>
<protein>
    <submittedName>
        <fullName evidence="2">DUF4307 domain-containing protein</fullName>
    </submittedName>
</protein>
<accession>A0AB33KLA3</accession>
<gene>
    <name evidence="2" type="ORF">SCMC78_24150</name>
</gene>
<dbReference type="InterPro" id="IPR025443">
    <property type="entry name" value="DUF4307"/>
</dbReference>
<dbReference type="Pfam" id="PF14155">
    <property type="entry name" value="DUF4307"/>
    <property type="match status" value="1"/>
</dbReference>
<dbReference type="AlphaFoldDB" id="A0AB33KLA3"/>
<reference evidence="2" key="1">
    <citation type="submission" date="2024-07" db="EMBL/GenBank/DDBJ databases">
        <title>Complete genome sequences of cellulolytic bacteria, Kitasatospora sp. CMC57 and Streptomyces sp. CMC78, isolated from Japanese agricultural soil.</title>
        <authorList>
            <person name="Hashimoto T."/>
            <person name="Ito M."/>
            <person name="Iwamoto M."/>
            <person name="Fukahori D."/>
            <person name="Shoda T."/>
            <person name="Sakoda M."/>
            <person name="Morohoshi T."/>
            <person name="Mitsuboshi M."/>
            <person name="Nishizawa T."/>
        </authorList>
    </citation>
    <scope>NUCLEOTIDE SEQUENCE</scope>
    <source>
        <strain evidence="2">CMC78</strain>
    </source>
</reference>
<keyword evidence="1" id="KW-0472">Membrane</keyword>
<keyword evidence="1" id="KW-1133">Transmembrane helix</keyword>
<dbReference type="EMBL" id="AP035884">
    <property type="protein sequence ID" value="BFP52608.1"/>
    <property type="molecule type" value="Genomic_DNA"/>
</dbReference>
<feature type="transmembrane region" description="Helical" evidence="1">
    <location>
        <begin position="33"/>
        <end position="53"/>
    </location>
</feature>
<name>A0AB33KLA3_9ACTN</name>
<keyword evidence="1" id="KW-0812">Transmembrane</keyword>
<dbReference type="KEGG" id="stcm:SCMC78_24150"/>
<organism evidence="2">
    <name type="scientific">Streptomyces sp. CMC78</name>
    <dbReference type="NCBI Taxonomy" id="3231512"/>
    <lineage>
        <taxon>Bacteria</taxon>
        <taxon>Bacillati</taxon>
        <taxon>Actinomycetota</taxon>
        <taxon>Actinomycetes</taxon>
        <taxon>Kitasatosporales</taxon>
        <taxon>Streptomycetaceae</taxon>
        <taxon>Streptomyces</taxon>
    </lineage>
</organism>
<evidence type="ECO:0000256" key="1">
    <source>
        <dbReference type="SAM" id="Phobius"/>
    </source>
</evidence>
<evidence type="ECO:0000313" key="2">
    <source>
        <dbReference type="EMBL" id="BFP52608.1"/>
    </source>
</evidence>
<proteinExistence type="predicted"/>